<keyword evidence="4" id="KW-0560">Oxidoreductase</keyword>
<evidence type="ECO:0000256" key="2">
    <source>
        <dbReference type="ARBA" id="ARBA00022630"/>
    </source>
</evidence>
<dbReference type="FunFam" id="3.20.20.70:FF:000029">
    <property type="entry name" value="L-lactate dehydrogenase"/>
    <property type="match status" value="1"/>
</dbReference>
<feature type="binding site" evidence="7">
    <location>
        <position position="159"/>
    </location>
    <ligand>
        <name>FMN</name>
        <dbReference type="ChEBI" id="CHEBI:58210"/>
    </ligand>
</feature>
<gene>
    <name evidence="10" type="ORF">FOZ76_06615</name>
</gene>
<dbReference type="AlphaFoldDB" id="A0A556AWR6"/>
<name>A0A556AWR6_9BURK</name>
<evidence type="ECO:0000256" key="3">
    <source>
        <dbReference type="ARBA" id="ARBA00022643"/>
    </source>
</evidence>
<dbReference type="RefSeq" id="WP_143947344.1">
    <property type="nucleotide sequence ID" value="NZ_BAABMB010000001.1"/>
</dbReference>
<feature type="binding site" evidence="7">
    <location>
        <begin position="81"/>
        <end position="83"/>
    </location>
    <ligand>
        <name>FMN</name>
        <dbReference type="ChEBI" id="CHEBI:58210"/>
    </ligand>
</feature>
<feature type="binding site" evidence="7">
    <location>
        <position position="281"/>
    </location>
    <ligand>
        <name>FMN</name>
        <dbReference type="ChEBI" id="CHEBI:58210"/>
    </ligand>
</feature>
<dbReference type="InterPro" id="IPR012133">
    <property type="entry name" value="Alpha-hydoxy_acid_DH_FMN"/>
</dbReference>
<evidence type="ECO:0000259" key="9">
    <source>
        <dbReference type="PROSITE" id="PS51349"/>
    </source>
</evidence>
<sequence length="413" mass="44578">MNALDRCFNIADVREAAKRRLPRGIFEFIDRGTEDDQAVANNRAAFERMRLLPRVAVDVSKRSTRTALFGTDIAMPLAIAPTGAAGLVWYQGELELARAAADVGIPFTLATRATTSIEDIARLAGGRLWFQLYIWRQREMSHELVERAQRAGFEALVVTLDVPVQPNREYNLRNGFSLPLKLTSRGMVDILTHPRWLFGTMGRYLATTGMPRYENQAGAYRENITGGNSARAAGMRGDDVSWSDVALLRKRWKGTLLVKGILTTEDAEAALENGADGVIVSNHGGRCLDSSVAPLEVLPEIVAAVGKRATVLLDGGIRRGSDIAKAVALGASAVLCGRPGLYGMGMAGRPGAKRVLDILQTELSTTLGMLGRPAIAELDASIVHRHEDFAAHPGNGPVDAPTTRPSRFSVLAG</sequence>
<dbReference type="InterPro" id="IPR013785">
    <property type="entry name" value="Aldolase_TIM"/>
</dbReference>
<evidence type="ECO:0000256" key="6">
    <source>
        <dbReference type="PIRSR" id="PIRSR000138-1"/>
    </source>
</evidence>
<keyword evidence="2 7" id="KW-0285">Flavoprotein</keyword>
<feature type="region of interest" description="Disordered" evidence="8">
    <location>
        <begin position="390"/>
        <end position="413"/>
    </location>
</feature>
<feature type="binding site" evidence="7">
    <location>
        <begin position="337"/>
        <end position="338"/>
    </location>
    <ligand>
        <name>FMN</name>
        <dbReference type="ChEBI" id="CHEBI:58210"/>
    </ligand>
</feature>
<dbReference type="Pfam" id="PF01070">
    <property type="entry name" value="FMN_dh"/>
    <property type="match status" value="1"/>
</dbReference>
<organism evidence="10 11">
    <name type="scientific">Verticiella sediminum</name>
    <dbReference type="NCBI Taxonomy" id="1247510"/>
    <lineage>
        <taxon>Bacteria</taxon>
        <taxon>Pseudomonadati</taxon>
        <taxon>Pseudomonadota</taxon>
        <taxon>Betaproteobacteria</taxon>
        <taxon>Burkholderiales</taxon>
        <taxon>Alcaligenaceae</taxon>
        <taxon>Verticiella</taxon>
    </lineage>
</organism>
<dbReference type="PIRSF" id="PIRSF000138">
    <property type="entry name" value="Al-hdrx_acd_dh"/>
    <property type="match status" value="1"/>
</dbReference>
<dbReference type="SUPFAM" id="SSF51395">
    <property type="entry name" value="FMN-linked oxidoreductases"/>
    <property type="match status" value="1"/>
</dbReference>
<dbReference type="GO" id="GO:0004459">
    <property type="term" value="F:L-lactate dehydrogenase (NAD+) activity"/>
    <property type="evidence" value="ECO:0007669"/>
    <property type="project" value="TreeGrafter"/>
</dbReference>
<comment type="similarity">
    <text evidence="5">Belongs to the FMN-dependent alpha-hydroxy acid dehydrogenase family.</text>
</comment>
<dbReference type="PROSITE" id="PS51349">
    <property type="entry name" value="FMN_HYDROXY_ACID_DH_2"/>
    <property type="match status" value="1"/>
</dbReference>
<evidence type="ECO:0000256" key="7">
    <source>
        <dbReference type="PIRSR" id="PIRSR000138-2"/>
    </source>
</evidence>
<dbReference type="CDD" id="cd02809">
    <property type="entry name" value="alpha_hydroxyacid_oxid_FMN"/>
    <property type="match status" value="1"/>
</dbReference>
<dbReference type="PANTHER" id="PTHR10578">
    <property type="entry name" value="S -2-HYDROXY-ACID OXIDASE-RELATED"/>
    <property type="match status" value="1"/>
</dbReference>
<comment type="cofactor">
    <cofactor evidence="1">
        <name>FMN</name>
        <dbReference type="ChEBI" id="CHEBI:58210"/>
    </cofactor>
</comment>
<evidence type="ECO:0000256" key="8">
    <source>
        <dbReference type="SAM" id="MobiDB-lite"/>
    </source>
</evidence>
<feature type="binding site" evidence="7">
    <location>
        <position position="259"/>
    </location>
    <ligand>
        <name>FMN</name>
        <dbReference type="ChEBI" id="CHEBI:58210"/>
    </ligand>
</feature>
<dbReference type="Gene3D" id="3.20.20.70">
    <property type="entry name" value="Aldolase class I"/>
    <property type="match status" value="1"/>
</dbReference>
<protein>
    <submittedName>
        <fullName evidence="10">Alpha-hydroxy-acid oxidizing protein</fullName>
    </submittedName>
</protein>
<reference evidence="10 11" key="1">
    <citation type="submission" date="2019-07" db="EMBL/GenBank/DDBJ databases">
        <title>Qingshengfaniella alkalisoli gen. nov., sp. nov., isolated from saline soil.</title>
        <authorList>
            <person name="Xu L."/>
            <person name="Huang X.-X."/>
            <person name="Sun J.-Q."/>
        </authorList>
    </citation>
    <scope>NUCLEOTIDE SEQUENCE [LARGE SCALE GENOMIC DNA]</scope>
    <source>
        <strain evidence="10 11">DSM 27279</strain>
    </source>
</reference>
<dbReference type="InterPro" id="IPR000262">
    <property type="entry name" value="FMN-dep_DH"/>
</dbReference>
<evidence type="ECO:0000313" key="10">
    <source>
        <dbReference type="EMBL" id="TSH97389.1"/>
    </source>
</evidence>
<keyword evidence="11" id="KW-1185">Reference proteome</keyword>
<feature type="active site" description="Proton acceptor" evidence="6">
    <location>
        <position position="283"/>
    </location>
</feature>
<feature type="binding site" evidence="7">
    <location>
        <position position="283"/>
    </location>
    <ligand>
        <name>glyoxylate</name>
        <dbReference type="ChEBI" id="CHEBI:36655"/>
    </ligand>
</feature>
<keyword evidence="3 7" id="KW-0288">FMN</keyword>
<evidence type="ECO:0000313" key="11">
    <source>
        <dbReference type="Proteomes" id="UP000318405"/>
    </source>
</evidence>
<feature type="binding site" evidence="7">
    <location>
        <position position="133"/>
    </location>
    <ligand>
        <name>glyoxylate</name>
        <dbReference type="ChEBI" id="CHEBI:36655"/>
    </ligand>
</feature>
<feature type="binding site" evidence="7">
    <location>
        <begin position="314"/>
        <end position="318"/>
    </location>
    <ligand>
        <name>FMN</name>
        <dbReference type="ChEBI" id="CHEBI:58210"/>
    </ligand>
</feature>
<dbReference type="PANTHER" id="PTHR10578:SF107">
    <property type="entry name" value="2-HYDROXYACID OXIDASE 1"/>
    <property type="match status" value="1"/>
</dbReference>
<dbReference type="InterPro" id="IPR037396">
    <property type="entry name" value="FMN_HAD"/>
</dbReference>
<dbReference type="GO" id="GO:0009060">
    <property type="term" value="P:aerobic respiration"/>
    <property type="evidence" value="ECO:0007669"/>
    <property type="project" value="TreeGrafter"/>
</dbReference>
<feature type="binding site" evidence="7">
    <location>
        <position position="131"/>
    </location>
    <ligand>
        <name>FMN</name>
        <dbReference type="ChEBI" id="CHEBI:58210"/>
    </ligand>
</feature>
<dbReference type="OrthoDB" id="8717062at2"/>
<evidence type="ECO:0000256" key="1">
    <source>
        <dbReference type="ARBA" id="ARBA00001917"/>
    </source>
</evidence>
<dbReference type="Proteomes" id="UP000318405">
    <property type="component" value="Unassembled WGS sequence"/>
</dbReference>
<dbReference type="EMBL" id="VLTJ01000010">
    <property type="protein sequence ID" value="TSH97389.1"/>
    <property type="molecule type" value="Genomic_DNA"/>
</dbReference>
<evidence type="ECO:0000256" key="4">
    <source>
        <dbReference type="ARBA" id="ARBA00023002"/>
    </source>
</evidence>
<evidence type="ECO:0000256" key="5">
    <source>
        <dbReference type="ARBA" id="ARBA00024042"/>
    </source>
</evidence>
<dbReference type="GO" id="GO:0010181">
    <property type="term" value="F:FMN binding"/>
    <property type="evidence" value="ECO:0007669"/>
    <property type="project" value="InterPro"/>
</dbReference>
<proteinExistence type="inferred from homology"/>
<feature type="domain" description="FMN hydroxy acid dehydrogenase" evidence="9">
    <location>
        <begin position="2"/>
        <end position="388"/>
    </location>
</feature>
<feature type="binding site" evidence="7">
    <location>
        <position position="168"/>
    </location>
    <ligand>
        <name>glyoxylate</name>
        <dbReference type="ChEBI" id="CHEBI:36655"/>
    </ligand>
</feature>
<dbReference type="GO" id="GO:0005886">
    <property type="term" value="C:plasma membrane"/>
    <property type="evidence" value="ECO:0007669"/>
    <property type="project" value="TreeGrafter"/>
</dbReference>
<comment type="caution">
    <text evidence="10">The sequence shown here is derived from an EMBL/GenBank/DDBJ whole genome shotgun (WGS) entry which is preliminary data.</text>
</comment>
<accession>A0A556AWR6</accession>
<feature type="binding site" evidence="7">
    <location>
        <position position="286"/>
    </location>
    <ligand>
        <name>glyoxylate</name>
        <dbReference type="ChEBI" id="CHEBI:36655"/>
    </ligand>
</feature>